<name>A0ABV5F4V7_9FLAO</name>
<evidence type="ECO:0008006" key="4">
    <source>
        <dbReference type="Google" id="ProtNLM"/>
    </source>
</evidence>
<dbReference type="SUPFAM" id="SSF141072">
    <property type="entry name" value="CalX-like"/>
    <property type="match status" value="1"/>
</dbReference>
<comment type="caution">
    <text evidence="2">The sequence shown here is derived from an EMBL/GenBank/DDBJ whole genome shotgun (WGS) entry which is preliminary data.</text>
</comment>
<feature type="signal peptide" evidence="1">
    <location>
        <begin position="1"/>
        <end position="19"/>
    </location>
</feature>
<organism evidence="2 3">
    <name type="scientific">Formosa undariae</name>
    <dbReference type="NCBI Taxonomy" id="1325436"/>
    <lineage>
        <taxon>Bacteria</taxon>
        <taxon>Pseudomonadati</taxon>
        <taxon>Bacteroidota</taxon>
        <taxon>Flavobacteriia</taxon>
        <taxon>Flavobacteriales</taxon>
        <taxon>Flavobacteriaceae</taxon>
        <taxon>Formosa</taxon>
    </lineage>
</organism>
<evidence type="ECO:0000256" key="1">
    <source>
        <dbReference type="SAM" id="SignalP"/>
    </source>
</evidence>
<feature type="chain" id="PRO_5046279056" description="Calx-beta domain-containing protein" evidence="1">
    <location>
        <begin position="20"/>
        <end position="298"/>
    </location>
</feature>
<keyword evidence="1" id="KW-0732">Signal</keyword>
<sequence>MKNIYKTLCLLTLSGFVFTACDDNDDNTGESSIDYTKINATVSTTASSFDVSEIDAYLAEDGLSIPFTVTLAEPSTADAVIDLAQTGGTADADDFHVSSVTVPAGSTTATGAIFIDANDYEEGDETLVISATSRANFNLADFSVQINIIDDYVSQILDLTLSWEGTYVYTPDGFNAEVTVDFCDIDIDIAYVFQGSTYNLGGGATGDCPEHSAFEAGGKGLPDGEWTILADIYENNDANLFLDEPIPLTLDWSVANQDSSGTITIDGLLLSTQAGTQIPVATVIVSEGGTSIVVTPYE</sequence>
<proteinExistence type="predicted"/>
<keyword evidence="3" id="KW-1185">Reference proteome</keyword>
<dbReference type="RefSeq" id="WP_382384073.1">
    <property type="nucleotide sequence ID" value="NZ_JBHMEZ010000013.1"/>
</dbReference>
<dbReference type="EMBL" id="JBHMEZ010000013">
    <property type="protein sequence ID" value="MFB9054434.1"/>
    <property type="molecule type" value="Genomic_DNA"/>
</dbReference>
<dbReference type="InterPro" id="IPR038081">
    <property type="entry name" value="CalX-like_sf"/>
</dbReference>
<dbReference type="Gene3D" id="2.60.40.2030">
    <property type="match status" value="1"/>
</dbReference>
<protein>
    <recommendedName>
        <fullName evidence="4">Calx-beta domain-containing protein</fullName>
    </recommendedName>
</protein>
<accession>A0ABV5F4V7</accession>
<gene>
    <name evidence="2" type="ORF">ACFFVB_15200</name>
</gene>
<reference evidence="2 3" key="1">
    <citation type="submission" date="2024-09" db="EMBL/GenBank/DDBJ databases">
        <authorList>
            <person name="Sun Q."/>
            <person name="Mori K."/>
        </authorList>
    </citation>
    <scope>NUCLEOTIDE SEQUENCE [LARGE SCALE GENOMIC DNA]</scope>
    <source>
        <strain evidence="2 3">CECT 8286</strain>
    </source>
</reference>
<dbReference type="Proteomes" id="UP001589605">
    <property type="component" value="Unassembled WGS sequence"/>
</dbReference>
<dbReference type="PROSITE" id="PS51257">
    <property type="entry name" value="PROKAR_LIPOPROTEIN"/>
    <property type="match status" value="1"/>
</dbReference>
<evidence type="ECO:0000313" key="2">
    <source>
        <dbReference type="EMBL" id="MFB9054434.1"/>
    </source>
</evidence>
<evidence type="ECO:0000313" key="3">
    <source>
        <dbReference type="Proteomes" id="UP001589605"/>
    </source>
</evidence>